<reference evidence="2 3" key="1">
    <citation type="submission" date="2018-10" db="EMBL/GenBank/DDBJ databases">
        <title>Robbsia sp. DHC34, isolated from soil.</title>
        <authorList>
            <person name="Gao Z.-H."/>
            <person name="Qiu L.-H."/>
        </authorList>
    </citation>
    <scope>NUCLEOTIDE SEQUENCE [LARGE SCALE GENOMIC DNA]</scope>
    <source>
        <strain evidence="2 3">DHC34</strain>
    </source>
</reference>
<feature type="compositionally biased region" description="Low complexity" evidence="1">
    <location>
        <begin position="555"/>
        <end position="572"/>
    </location>
</feature>
<evidence type="ECO:0000313" key="3">
    <source>
        <dbReference type="Proteomes" id="UP000270342"/>
    </source>
</evidence>
<dbReference type="EMBL" id="RBZU01000006">
    <property type="protein sequence ID" value="RKP53599.1"/>
    <property type="molecule type" value="Genomic_DNA"/>
</dbReference>
<name>A0A494XSJ5_9BURK</name>
<comment type="caution">
    <text evidence="2">The sequence shown here is derived from an EMBL/GenBank/DDBJ whole genome shotgun (WGS) entry which is preliminary data.</text>
</comment>
<dbReference type="Gene3D" id="3.20.20.80">
    <property type="entry name" value="Glycosidases"/>
    <property type="match status" value="1"/>
</dbReference>
<dbReference type="RefSeq" id="WP_121087674.1">
    <property type="nucleotide sequence ID" value="NZ_RBZU01000006.1"/>
</dbReference>
<evidence type="ECO:0000313" key="2">
    <source>
        <dbReference type="EMBL" id="RKP53599.1"/>
    </source>
</evidence>
<proteinExistence type="predicted"/>
<dbReference type="SUPFAM" id="SSF51445">
    <property type="entry name" value="(Trans)glycosidases"/>
    <property type="match status" value="1"/>
</dbReference>
<dbReference type="OrthoDB" id="9771116at2"/>
<sequence>MKRPLAVACRHATRWLLPLVLLVPLVLPASSQVPSPSWSELALAQFFAFGIDEDALEGAPDQSALNRPLDDGSRVIARDGHFYRVGADGRATERVRLFGANLTFGANFPDAAQAKALARRLSKLGVNAVRLHHLDSLPSDDTDAPLSVLTTGPYPSFNPVAVARLRTLIAALSDAGIYVDLNLHVGYRFRPAVDHLPALDDGSPAPPIDAPIHVYDERLIARQIDYARGLIDRLGLRHNPALAIVEIDNESSLLNAWHDGKWNEAIPSAYEPELRQRWRTWLINRYTTLAAACDAWGGCDDGDEGALYLPKPGAAFGSGETRHKRDFVQFLAATDKAYFDRLRTVVREAVDEPVPVSGTQMTFGGVLNFDSQSAMDYVDDHIYVAHPTYPGGQGDDGHWRIPLLSASGDEMNRLLALGLRRDRRRPFIVSEFGEPFPNPRGSEMIPIMSILGAQQDWDGLFFFEYSDRAQAPIAPTEFDLAGDWGRYVTTGSSARLFRTFGIAPLQRRIDVPLPAAERLDIGMSDRDDALEHDLDAHVGAKPEWAWSGQVAEDLTAASATSASPSPSPETAPYRTPDGVVQYDPVAGRLILDGPRAWGVFGAAGAERIDLHHMSIQFGGPGRHSASVWLDALDGAELSRSRHMLLSIGSLTLGAAPGERADRPARIVPYEDDPRWMTLASGDGDAPSNQRATVPPTWMMRVPFTLMLSARSGAAHVYPLDGAGHRRAELPSTDVRSGTQGLTIAVQQRAETASPWYEIVFDAPSPNVGSPHAAN</sequence>
<organism evidence="2 3">
    <name type="scientific">Pararobbsia silviterrae</name>
    <dbReference type="NCBI Taxonomy" id="1792498"/>
    <lineage>
        <taxon>Bacteria</taxon>
        <taxon>Pseudomonadati</taxon>
        <taxon>Pseudomonadota</taxon>
        <taxon>Betaproteobacteria</taxon>
        <taxon>Burkholderiales</taxon>
        <taxon>Burkholderiaceae</taxon>
        <taxon>Pararobbsia</taxon>
    </lineage>
</organism>
<dbReference type="AlphaFoldDB" id="A0A494XSJ5"/>
<keyword evidence="3" id="KW-1185">Reference proteome</keyword>
<protein>
    <submittedName>
        <fullName evidence="2">Capsular biosynthesis protein</fullName>
    </submittedName>
</protein>
<feature type="region of interest" description="Disordered" evidence="1">
    <location>
        <begin position="555"/>
        <end position="577"/>
    </location>
</feature>
<dbReference type="InterPro" id="IPR017853">
    <property type="entry name" value="GH"/>
</dbReference>
<evidence type="ECO:0000256" key="1">
    <source>
        <dbReference type="SAM" id="MobiDB-lite"/>
    </source>
</evidence>
<accession>A0A494XSJ5</accession>
<dbReference type="Proteomes" id="UP000270342">
    <property type="component" value="Unassembled WGS sequence"/>
</dbReference>
<gene>
    <name evidence="2" type="ORF">D7S86_15090</name>
</gene>